<sequence length="133" mass="15311">SPLMEEFFDWCRQQAVLPGSKLGSAIDYALKYEETFKKVLEDGRLVLSNNLAERAIKSLVMGRKNWLFSQSYEGAKAGAIIMSLLETAKRHGLHTEKYMNYLLDHLPNEETLAKIEVLEDYLPWSEIIQKNCQ</sequence>
<evidence type="ECO:0000313" key="2">
    <source>
        <dbReference type="EMBL" id="NYS96274.1"/>
    </source>
</evidence>
<dbReference type="Pfam" id="PF03050">
    <property type="entry name" value="DDE_Tnp_IS66"/>
    <property type="match status" value="1"/>
</dbReference>
<dbReference type="Proteomes" id="UP000589521">
    <property type="component" value="Unassembled WGS sequence"/>
</dbReference>
<proteinExistence type="predicted"/>
<comment type="caution">
    <text evidence="2">The sequence shown here is derived from an EMBL/GenBank/DDBJ whole genome shotgun (WGS) entry which is preliminary data.</text>
</comment>
<feature type="non-terminal residue" evidence="2">
    <location>
        <position position="1"/>
    </location>
</feature>
<accession>A0A7Z0S4K7</accession>
<dbReference type="PANTHER" id="PTHR33678:SF1">
    <property type="entry name" value="BLL1576 PROTEIN"/>
    <property type="match status" value="1"/>
</dbReference>
<name>A0A7Z0S4K7_9STRE</name>
<evidence type="ECO:0000259" key="1">
    <source>
        <dbReference type="Pfam" id="PF03050"/>
    </source>
</evidence>
<dbReference type="EMBL" id="JACBXX010000090">
    <property type="protein sequence ID" value="NYS96274.1"/>
    <property type="molecule type" value="Genomic_DNA"/>
</dbReference>
<feature type="domain" description="Transposase IS66 central" evidence="1">
    <location>
        <begin position="2"/>
        <end position="76"/>
    </location>
</feature>
<dbReference type="PANTHER" id="PTHR33678">
    <property type="entry name" value="BLL1576 PROTEIN"/>
    <property type="match status" value="1"/>
</dbReference>
<evidence type="ECO:0000313" key="3">
    <source>
        <dbReference type="Proteomes" id="UP000589521"/>
    </source>
</evidence>
<dbReference type="AlphaFoldDB" id="A0A7Z0S4K7"/>
<organism evidence="2 3">
    <name type="scientific">Streptococcus danieliae</name>
    <dbReference type="NCBI Taxonomy" id="747656"/>
    <lineage>
        <taxon>Bacteria</taxon>
        <taxon>Bacillati</taxon>
        <taxon>Bacillota</taxon>
        <taxon>Bacilli</taxon>
        <taxon>Lactobacillales</taxon>
        <taxon>Streptococcaceae</taxon>
        <taxon>Streptococcus</taxon>
    </lineage>
</organism>
<gene>
    <name evidence="2" type="ORF">HZY94_03605</name>
</gene>
<dbReference type="InterPro" id="IPR004291">
    <property type="entry name" value="Transposase_IS66_central"/>
</dbReference>
<dbReference type="RefSeq" id="WP_179925052.1">
    <property type="nucleotide sequence ID" value="NZ_JACBXX010000090.1"/>
</dbReference>
<dbReference type="InterPro" id="IPR052344">
    <property type="entry name" value="Transposase-related"/>
</dbReference>
<reference evidence="2 3" key="1">
    <citation type="submission" date="2020-07" db="EMBL/GenBank/DDBJ databases">
        <title>MOT database genomes.</title>
        <authorList>
            <person name="Joseph S."/>
            <person name="Aduse-Opoku J."/>
            <person name="Hashim A."/>
            <person name="Wade W."/>
            <person name="Curtis M."/>
        </authorList>
    </citation>
    <scope>NUCLEOTIDE SEQUENCE [LARGE SCALE GENOMIC DNA]</scope>
    <source>
        <strain evidence="2 3">STR</strain>
    </source>
</reference>
<protein>
    <submittedName>
        <fullName evidence="2">Transposase</fullName>
    </submittedName>
</protein>